<proteinExistence type="predicted"/>
<evidence type="ECO:0000256" key="1">
    <source>
        <dbReference type="SAM" id="MobiDB-lite"/>
    </source>
</evidence>
<keyword evidence="3" id="KW-1185">Reference proteome</keyword>
<evidence type="ECO:0008006" key="4">
    <source>
        <dbReference type="Google" id="ProtNLM"/>
    </source>
</evidence>
<comment type="caution">
    <text evidence="2">The sequence shown here is derived from an EMBL/GenBank/DDBJ whole genome shotgun (WGS) entry which is preliminary data.</text>
</comment>
<gene>
    <name evidence="2" type="ORF">ACHAWO_011787</name>
</gene>
<feature type="compositionally biased region" description="Polar residues" evidence="1">
    <location>
        <begin position="334"/>
        <end position="355"/>
    </location>
</feature>
<feature type="compositionally biased region" description="Basic residues" evidence="1">
    <location>
        <begin position="227"/>
        <end position="238"/>
    </location>
</feature>
<feature type="region of interest" description="Disordered" evidence="1">
    <location>
        <begin position="217"/>
        <end position="265"/>
    </location>
</feature>
<organism evidence="2 3">
    <name type="scientific">Cyclotella atomus</name>
    <dbReference type="NCBI Taxonomy" id="382360"/>
    <lineage>
        <taxon>Eukaryota</taxon>
        <taxon>Sar</taxon>
        <taxon>Stramenopiles</taxon>
        <taxon>Ochrophyta</taxon>
        <taxon>Bacillariophyta</taxon>
        <taxon>Coscinodiscophyceae</taxon>
        <taxon>Thalassiosirophycidae</taxon>
        <taxon>Stephanodiscales</taxon>
        <taxon>Stephanodiscaceae</taxon>
        <taxon>Cyclotella</taxon>
    </lineage>
</organism>
<accession>A0ABD3NYQ5</accession>
<feature type="region of interest" description="Disordered" evidence="1">
    <location>
        <begin position="402"/>
        <end position="458"/>
    </location>
</feature>
<dbReference type="Proteomes" id="UP001530400">
    <property type="component" value="Unassembled WGS sequence"/>
</dbReference>
<dbReference type="AlphaFoldDB" id="A0ABD3NYQ5"/>
<evidence type="ECO:0000313" key="3">
    <source>
        <dbReference type="Proteomes" id="UP001530400"/>
    </source>
</evidence>
<feature type="region of interest" description="Disordered" evidence="1">
    <location>
        <begin position="333"/>
        <end position="355"/>
    </location>
</feature>
<name>A0ABD3NYQ5_9STRA</name>
<reference evidence="2 3" key="1">
    <citation type="submission" date="2024-10" db="EMBL/GenBank/DDBJ databases">
        <title>Updated reference genomes for cyclostephanoid diatoms.</title>
        <authorList>
            <person name="Roberts W.R."/>
            <person name="Alverson A.J."/>
        </authorList>
    </citation>
    <scope>NUCLEOTIDE SEQUENCE [LARGE SCALE GENOMIC DNA]</scope>
    <source>
        <strain evidence="2 3">AJA010-31</strain>
    </source>
</reference>
<protein>
    <recommendedName>
        <fullName evidence="4">C2H2-type domain-containing protein</fullName>
    </recommendedName>
</protein>
<sequence length="458" mass="50380">MPSMMMHPHNNTGGGYNPYGGFFPNMPPMMPPMNAVPASAYPPPHPPTGFLSPPRQPTIDTLADKDQKPEVHVITLHPRGLPRPFDTPFPERRLPVCDKCKKNYKSRDLCRTRDGHKTLPWTTTYVAVTVDPSLLEQDVDGKLSYRDVPCIAILMETPILCLGPSNGSMKSEPICKVCREKNYTREYCRGTCKHTTPPWSTTYVKLVADTRNEGESRKGYGGFMGRHTNHRGVKRRKKSVEEDEEDGKIKSGDGMGGGVESEGLGAYDASYEGEDGRDLLESDDLTVVHGSRTFLASVSSKSVIVRWCERIQYPESAENTTLETALKKLKEEGNVTNPDSSTNQTIHSNTPNNNNTMTDYRLWEAFRAGVMWATQQQANHGQIPPPQGYGYMPQGYFGQHLPPPGPDMTNGGPWGPMFGFGPMNPDGGGQVGTPSGGVPPQNGEDGEEENSNNEANHA</sequence>
<evidence type="ECO:0000313" key="2">
    <source>
        <dbReference type="EMBL" id="KAL3780464.1"/>
    </source>
</evidence>
<feature type="compositionally biased region" description="Low complexity" evidence="1">
    <location>
        <begin position="415"/>
        <end position="425"/>
    </location>
</feature>
<dbReference type="EMBL" id="JALLPJ020000889">
    <property type="protein sequence ID" value="KAL3780464.1"/>
    <property type="molecule type" value="Genomic_DNA"/>
</dbReference>
<feature type="compositionally biased region" description="Gly residues" evidence="1">
    <location>
        <begin position="426"/>
        <end position="435"/>
    </location>
</feature>